<organism evidence="3 4">
    <name type="scientific">Tumebacillus lipolyticus</name>
    <dbReference type="NCBI Taxonomy" id="1280370"/>
    <lineage>
        <taxon>Bacteria</taxon>
        <taxon>Bacillati</taxon>
        <taxon>Bacillota</taxon>
        <taxon>Bacilli</taxon>
        <taxon>Bacillales</taxon>
        <taxon>Alicyclobacillaceae</taxon>
        <taxon>Tumebacillus</taxon>
    </lineage>
</organism>
<dbReference type="PROSITE" id="PS50995">
    <property type="entry name" value="HTH_MARR_2"/>
    <property type="match status" value="1"/>
</dbReference>
<keyword evidence="4" id="KW-1185">Reference proteome</keyword>
<sequence length="144" mass="16729">MREEIETQFVTIFRKLIAEYRHELKRDVTGPQIQVLEALERNGSSKVSEVAEMLYVTVGAVTLLSDRLLKAGLLNRERSERDRRVVMLSITDQGRELLTEIKGIRRRLFAKYFGTLTEDDLRDLNRILNKVTEMLGEGDYGRTR</sequence>
<reference evidence="4" key="1">
    <citation type="journal article" date="2019" name="Int. J. Syst. Evol. Microbiol.">
        <title>The Global Catalogue of Microorganisms (GCM) 10K type strain sequencing project: providing services to taxonomists for standard genome sequencing and annotation.</title>
        <authorList>
            <consortium name="The Broad Institute Genomics Platform"/>
            <consortium name="The Broad Institute Genome Sequencing Center for Infectious Disease"/>
            <person name="Wu L."/>
            <person name="Ma J."/>
        </authorList>
    </citation>
    <scope>NUCLEOTIDE SEQUENCE [LARGE SCALE GENOMIC DNA]</scope>
    <source>
        <strain evidence="4">CGMCC 1.13574</strain>
    </source>
</reference>
<name>A0ABW4ZVN2_9BACL</name>
<dbReference type="PRINTS" id="PR00598">
    <property type="entry name" value="HTHMARR"/>
</dbReference>
<dbReference type="InterPro" id="IPR000835">
    <property type="entry name" value="HTH_MarR-typ"/>
</dbReference>
<gene>
    <name evidence="3" type="ORF">ACFSOY_06865</name>
</gene>
<protein>
    <submittedName>
        <fullName evidence="3">MarR family winged helix-turn-helix transcriptional regulator</fullName>
    </submittedName>
</protein>
<dbReference type="InterPro" id="IPR036390">
    <property type="entry name" value="WH_DNA-bd_sf"/>
</dbReference>
<keyword evidence="1" id="KW-0238">DNA-binding</keyword>
<evidence type="ECO:0000313" key="4">
    <source>
        <dbReference type="Proteomes" id="UP001597343"/>
    </source>
</evidence>
<accession>A0ABW4ZVN2</accession>
<evidence type="ECO:0000259" key="2">
    <source>
        <dbReference type="PROSITE" id="PS50995"/>
    </source>
</evidence>
<dbReference type="EMBL" id="JBHUIO010000005">
    <property type="protein sequence ID" value="MFD2169714.1"/>
    <property type="molecule type" value="Genomic_DNA"/>
</dbReference>
<dbReference type="PANTHER" id="PTHR33164:SF99">
    <property type="entry name" value="MARR FAMILY REGULATORY PROTEIN"/>
    <property type="match status" value="1"/>
</dbReference>
<dbReference type="SMART" id="SM00347">
    <property type="entry name" value="HTH_MARR"/>
    <property type="match status" value="1"/>
</dbReference>
<evidence type="ECO:0000313" key="3">
    <source>
        <dbReference type="EMBL" id="MFD2169714.1"/>
    </source>
</evidence>
<feature type="domain" description="HTH marR-type" evidence="2">
    <location>
        <begin position="2"/>
        <end position="133"/>
    </location>
</feature>
<dbReference type="RefSeq" id="WP_386045078.1">
    <property type="nucleotide sequence ID" value="NZ_JBHUIO010000005.1"/>
</dbReference>
<evidence type="ECO:0000256" key="1">
    <source>
        <dbReference type="ARBA" id="ARBA00023125"/>
    </source>
</evidence>
<dbReference type="Gene3D" id="1.10.10.10">
    <property type="entry name" value="Winged helix-like DNA-binding domain superfamily/Winged helix DNA-binding domain"/>
    <property type="match status" value="1"/>
</dbReference>
<dbReference type="InterPro" id="IPR039422">
    <property type="entry name" value="MarR/SlyA-like"/>
</dbReference>
<comment type="caution">
    <text evidence="3">The sequence shown here is derived from an EMBL/GenBank/DDBJ whole genome shotgun (WGS) entry which is preliminary data.</text>
</comment>
<dbReference type="PANTHER" id="PTHR33164">
    <property type="entry name" value="TRANSCRIPTIONAL REGULATOR, MARR FAMILY"/>
    <property type="match status" value="1"/>
</dbReference>
<dbReference type="Pfam" id="PF01047">
    <property type="entry name" value="MarR"/>
    <property type="match status" value="1"/>
</dbReference>
<dbReference type="InterPro" id="IPR036388">
    <property type="entry name" value="WH-like_DNA-bd_sf"/>
</dbReference>
<proteinExistence type="predicted"/>
<dbReference type="Proteomes" id="UP001597343">
    <property type="component" value="Unassembled WGS sequence"/>
</dbReference>
<dbReference type="SUPFAM" id="SSF46785">
    <property type="entry name" value="Winged helix' DNA-binding domain"/>
    <property type="match status" value="1"/>
</dbReference>